<feature type="transmembrane region" description="Helical" evidence="1">
    <location>
        <begin position="97"/>
        <end position="122"/>
    </location>
</feature>
<dbReference type="RefSeq" id="WP_349181228.1">
    <property type="nucleotide sequence ID" value="NZ_JBBNGS010000001.1"/>
</dbReference>
<gene>
    <name evidence="3" type="ORF">AAAT05_00695</name>
</gene>
<dbReference type="EC" id="3.4.23.43" evidence="3"/>
<feature type="transmembrane region" description="Helical" evidence="1">
    <location>
        <begin position="134"/>
        <end position="155"/>
    </location>
</feature>
<keyword evidence="1" id="KW-1133">Transmembrane helix</keyword>
<dbReference type="EMBL" id="JBBNGS010000001">
    <property type="protein sequence ID" value="MEQ2636874.1"/>
    <property type="molecule type" value="Genomic_DNA"/>
</dbReference>
<protein>
    <submittedName>
        <fullName evidence="3">Prepilin peptidase</fullName>
        <ecNumber evidence="3">3.4.23.43</ecNumber>
    </submittedName>
</protein>
<keyword evidence="4" id="KW-1185">Reference proteome</keyword>
<dbReference type="InterPro" id="IPR000045">
    <property type="entry name" value="Prepilin_IV_endopep_pep"/>
</dbReference>
<feature type="transmembrane region" description="Helical" evidence="1">
    <location>
        <begin position="58"/>
        <end position="77"/>
    </location>
</feature>
<proteinExistence type="predicted"/>
<name>A0ABV1IDZ5_9ACTN</name>
<feature type="transmembrane region" description="Helical" evidence="1">
    <location>
        <begin position="29"/>
        <end position="46"/>
    </location>
</feature>
<dbReference type="GO" id="GO:0004190">
    <property type="term" value="F:aspartic-type endopeptidase activity"/>
    <property type="evidence" value="ECO:0007669"/>
    <property type="project" value="UniProtKB-EC"/>
</dbReference>
<feature type="domain" description="Prepilin type IV endopeptidase peptidase" evidence="2">
    <location>
        <begin position="11"/>
        <end position="118"/>
    </location>
</feature>
<comment type="caution">
    <text evidence="3">The sequence shown here is derived from an EMBL/GenBank/DDBJ whole genome shotgun (WGS) entry which is preliminary data.</text>
</comment>
<keyword evidence="3" id="KW-0378">Hydrolase</keyword>
<accession>A0ABV1IDZ5</accession>
<reference evidence="3 4" key="1">
    <citation type="submission" date="2024-04" db="EMBL/GenBank/DDBJ databases">
        <title>Human intestinal bacterial collection.</title>
        <authorList>
            <person name="Pauvert C."/>
            <person name="Hitch T.C.A."/>
            <person name="Clavel T."/>
        </authorList>
    </citation>
    <scope>NUCLEOTIDE SEQUENCE [LARGE SCALE GENOMIC DNA]</scope>
    <source>
        <strain evidence="3 4">CLA-AA-H197</strain>
    </source>
</reference>
<sequence length="157" mass="15353">MELIRCGAAALLGAALAVAALSDLAWRIIPNGCVASVALSWLLVCGSGEKVAERLAEGVAGALAVLLLMLAAARLGVALGRGTGVGGGDVKLLAASALWAGPVWGLALVGASCVVGLCAHGVARLARRAFRPDAVVAGGIPLGPSIAACLLVFVLGP</sequence>
<evidence type="ECO:0000256" key="1">
    <source>
        <dbReference type="SAM" id="Phobius"/>
    </source>
</evidence>
<organism evidence="3 4">
    <name type="scientific">Paratractidigestivibacter faecalis</name>
    <dbReference type="NCBI Taxonomy" id="2292441"/>
    <lineage>
        <taxon>Bacteria</taxon>
        <taxon>Bacillati</taxon>
        <taxon>Actinomycetota</taxon>
        <taxon>Coriobacteriia</taxon>
        <taxon>Coriobacteriales</taxon>
        <taxon>Atopobiaceae</taxon>
        <taxon>Paratractidigestivibacter</taxon>
    </lineage>
</organism>
<dbReference type="Pfam" id="PF01478">
    <property type="entry name" value="Peptidase_A24"/>
    <property type="match status" value="1"/>
</dbReference>
<evidence type="ECO:0000259" key="2">
    <source>
        <dbReference type="Pfam" id="PF01478"/>
    </source>
</evidence>
<keyword evidence="1" id="KW-0472">Membrane</keyword>
<keyword evidence="1" id="KW-0812">Transmembrane</keyword>
<evidence type="ECO:0000313" key="4">
    <source>
        <dbReference type="Proteomes" id="UP001478817"/>
    </source>
</evidence>
<dbReference type="Proteomes" id="UP001478817">
    <property type="component" value="Unassembled WGS sequence"/>
</dbReference>
<dbReference type="Gene3D" id="1.20.120.1220">
    <property type="match status" value="1"/>
</dbReference>
<evidence type="ECO:0000313" key="3">
    <source>
        <dbReference type="EMBL" id="MEQ2636874.1"/>
    </source>
</evidence>